<sequence length="106" mass="11260">MDDTIQGLCSPPDMVNRVAQAEIPEQVCVLGQSNATSDVCTAGQTEAAADASDAWRRGPPLHYDARKDPPLDRLFSATSHEIAKLVEVRKVCGSFCTASWGAAANV</sequence>
<organism evidence="1 2">
    <name type="scientific">Phytophthora infestans</name>
    <name type="common">Potato late blight agent</name>
    <name type="synonym">Botrytis infestans</name>
    <dbReference type="NCBI Taxonomy" id="4787"/>
    <lineage>
        <taxon>Eukaryota</taxon>
        <taxon>Sar</taxon>
        <taxon>Stramenopiles</taxon>
        <taxon>Oomycota</taxon>
        <taxon>Peronosporomycetes</taxon>
        <taxon>Peronosporales</taxon>
        <taxon>Peronosporaceae</taxon>
        <taxon>Phytophthora</taxon>
    </lineage>
</organism>
<evidence type="ECO:0000313" key="2">
    <source>
        <dbReference type="Proteomes" id="UP000602510"/>
    </source>
</evidence>
<name>A0A833WJS3_PHYIN</name>
<keyword evidence="2" id="KW-1185">Reference proteome</keyword>
<gene>
    <name evidence="1" type="ORF">GN244_ATG03781</name>
</gene>
<accession>A0A833WJS3</accession>
<dbReference type="AlphaFoldDB" id="A0A833WJS3"/>
<protein>
    <submittedName>
        <fullName evidence="1">Uncharacterized protein</fullName>
    </submittedName>
</protein>
<reference evidence="1" key="1">
    <citation type="submission" date="2020-04" db="EMBL/GenBank/DDBJ databases">
        <title>Hybrid Assembly of Korean Phytophthora infestans isolates.</title>
        <authorList>
            <person name="Prokchorchik M."/>
            <person name="Lee Y."/>
            <person name="Seo J."/>
            <person name="Cho J.-H."/>
            <person name="Park Y.-E."/>
            <person name="Jang D.-C."/>
            <person name="Im J.-S."/>
            <person name="Choi J.-G."/>
            <person name="Park H.-J."/>
            <person name="Lee G.-B."/>
            <person name="Lee Y.-G."/>
            <person name="Hong S.-Y."/>
            <person name="Cho K."/>
            <person name="Sohn K.H."/>
        </authorList>
    </citation>
    <scope>NUCLEOTIDE SEQUENCE</scope>
    <source>
        <strain evidence="1">KR_1_A1</strain>
    </source>
</reference>
<dbReference type="Proteomes" id="UP000602510">
    <property type="component" value="Unassembled WGS sequence"/>
</dbReference>
<dbReference type="EMBL" id="WSZM01000079">
    <property type="protein sequence ID" value="KAF4043908.1"/>
    <property type="molecule type" value="Genomic_DNA"/>
</dbReference>
<proteinExistence type="predicted"/>
<evidence type="ECO:0000313" key="1">
    <source>
        <dbReference type="EMBL" id="KAF4043908.1"/>
    </source>
</evidence>
<comment type="caution">
    <text evidence="1">The sequence shown here is derived from an EMBL/GenBank/DDBJ whole genome shotgun (WGS) entry which is preliminary data.</text>
</comment>